<reference evidence="5 6" key="2">
    <citation type="journal article" date="2011" name="J. Bacteriol.">
        <title>Complete genome sequence of the anaerobic, halophilic alkalithermophile Natranaerobius thermophilus JW/NM-WN-LF.</title>
        <authorList>
            <person name="Zhao B."/>
            <person name="Mesbah N.M."/>
            <person name="Dalin E."/>
            <person name="Goodwin L."/>
            <person name="Nolan M."/>
            <person name="Pitluck S."/>
            <person name="Chertkov O."/>
            <person name="Brettin T.S."/>
            <person name="Han J."/>
            <person name="Larimer F.W."/>
            <person name="Land M.L."/>
            <person name="Hauser L."/>
            <person name="Kyrpides N."/>
            <person name="Wiegel J."/>
        </authorList>
    </citation>
    <scope>NUCLEOTIDE SEQUENCE [LARGE SCALE GENOMIC DNA]</scope>
    <source>
        <strain evidence="6">ATCC BAA-1301 / DSM 18059 / JW/NM-WN-LF</strain>
    </source>
</reference>
<dbReference type="eggNOG" id="COG0640">
    <property type="taxonomic scope" value="Bacteria"/>
</dbReference>
<sequence length="119" mass="14176">MNEKKIFKVFKALGEPSRLKIIKLLSQQSMCVCELSEVLDMSQPRVSQHLRTLKEVDLVYEERQGFWTYYKLDLDEMHKVLKEFHDFLGADLNEIEGYEEIHHRLVNLPPKEEIKNKTK</sequence>
<keyword evidence="1" id="KW-0805">Transcription regulation</keyword>
<evidence type="ECO:0000256" key="2">
    <source>
        <dbReference type="ARBA" id="ARBA00023125"/>
    </source>
</evidence>
<dbReference type="SUPFAM" id="SSF46785">
    <property type="entry name" value="Winged helix' DNA-binding domain"/>
    <property type="match status" value="1"/>
</dbReference>
<dbReference type="EMBL" id="CP001034">
    <property type="protein sequence ID" value="ACB84344.1"/>
    <property type="molecule type" value="Genomic_DNA"/>
</dbReference>
<evidence type="ECO:0000256" key="1">
    <source>
        <dbReference type="ARBA" id="ARBA00023015"/>
    </source>
</evidence>
<dbReference type="OrthoDB" id="9798835at2"/>
<dbReference type="Gene3D" id="1.10.10.10">
    <property type="entry name" value="Winged helix-like DNA-binding domain superfamily/Winged helix DNA-binding domain"/>
    <property type="match status" value="1"/>
</dbReference>
<dbReference type="PANTHER" id="PTHR33154:SF18">
    <property type="entry name" value="ARSENICAL RESISTANCE OPERON REPRESSOR"/>
    <property type="match status" value="1"/>
</dbReference>
<dbReference type="InterPro" id="IPR051081">
    <property type="entry name" value="HTH_MetalResp_TranReg"/>
</dbReference>
<dbReference type="SMART" id="SM00418">
    <property type="entry name" value="HTH_ARSR"/>
    <property type="match status" value="1"/>
</dbReference>
<evidence type="ECO:0000313" key="5">
    <source>
        <dbReference type="EMBL" id="ACB84344.1"/>
    </source>
</evidence>
<feature type="domain" description="HTH arsR-type" evidence="4">
    <location>
        <begin position="1"/>
        <end position="92"/>
    </location>
</feature>
<dbReference type="InterPro" id="IPR001845">
    <property type="entry name" value="HTH_ArsR_DNA-bd_dom"/>
</dbReference>
<dbReference type="NCBIfam" id="NF033788">
    <property type="entry name" value="HTH_metalloreg"/>
    <property type="match status" value="1"/>
</dbReference>
<gene>
    <name evidence="5" type="ordered locus">Nther_0754</name>
</gene>
<dbReference type="InterPro" id="IPR036388">
    <property type="entry name" value="WH-like_DNA-bd_sf"/>
</dbReference>
<dbReference type="InParanoid" id="B2A7P2"/>
<dbReference type="KEGG" id="nth:Nther_0754"/>
<dbReference type="HOGENOM" id="CLU_097806_3_1_9"/>
<keyword evidence="3" id="KW-0804">Transcription</keyword>
<keyword evidence="6" id="KW-1185">Reference proteome</keyword>
<proteinExistence type="predicted"/>
<dbReference type="AlphaFoldDB" id="B2A7P2"/>
<dbReference type="GO" id="GO:0003700">
    <property type="term" value="F:DNA-binding transcription factor activity"/>
    <property type="evidence" value="ECO:0007669"/>
    <property type="project" value="InterPro"/>
</dbReference>
<evidence type="ECO:0000256" key="3">
    <source>
        <dbReference type="ARBA" id="ARBA00023163"/>
    </source>
</evidence>
<accession>B2A7P2</accession>
<dbReference type="Pfam" id="PF01022">
    <property type="entry name" value="HTH_5"/>
    <property type="match status" value="1"/>
</dbReference>
<dbReference type="InterPro" id="IPR011991">
    <property type="entry name" value="ArsR-like_HTH"/>
</dbReference>
<keyword evidence="2" id="KW-0238">DNA-binding</keyword>
<dbReference type="Proteomes" id="UP000001683">
    <property type="component" value="Chromosome"/>
</dbReference>
<dbReference type="RefSeq" id="WP_012447227.1">
    <property type="nucleotide sequence ID" value="NC_010718.1"/>
</dbReference>
<evidence type="ECO:0000259" key="4">
    <source>
        <dbReference type="PROSITE" id="PS50987"/>
    </source>
</evidence>
<protein>
    <submittedName>
        <fullName evidence="5">Transcriptional regulator, ArsR family</fullName>
    </submittedName>
</protein>
<dbReference type="PRINTS" id="PR00778">
    <property type="entry name" value="HTHARSR"/>
</dbReference>
<dbReference type="STRING" id="457570.Nther_0754"/>
<reference evidence="5 6" key="1">
    <citation type="submission" date="2008-04" db="EMBL/GenBank/DDBJ databases">
        <title>Complete sequence of chromosome of Natranaerobius thermophilus JW/NM-WN-LF.</title>
        <authorList>
            <consortium name="US DOE Joint Genome Institute"/>
            <person name="Copeland A."/>
            <person name="Lucas S."/>
            <person name="Lapidus A."/>
            <person name="Glavina del Rio T."/>
            <person name="Dalin E."/>
            <person name="Tice H."/>
            <person name="Bruce D."/>
            <person name="Goodwin L."/>
            <person name="Pitluck S."/>
            <person name="Chertkov O."/>
            <person name="Brettin T."/>
            <person name="Detter J.C."/>
            <person name="Han C."/>
            <person name="Kuske C.R."/>
            <person name="Schmutz J."/>
            <person name="Larimer F."/>
            <person name="Land M."/>
            <person name="Hauser L."/>
            <person name="Kyrpides N."/>
            <person name="Lykidis A."/>
            <person name="Mesbah N.M."/>
            <person name="Wiegel J."/>
        </authorList>
    </citation>
    <scope>NUCLEOTIDE SEQUENCE [LARGE SCALE GENOMIC DNA]</scope>
    <source>
        <strain evidence="6">ATCC BAA-1301 / DSM 18059 / JW/NM-WN-LF</strain>
    </source>
</reference>
<dbReference type="FunCoup" id="B2A7P2">
    <property type="interactions" value="124"/>
</dbReference>
<name>B2A7P2_NATTJ</name>
<dbReference type="CDD" id="cd00090">
    <property type="entry name" value="HTH_ARSR"/>
    <property type="match status" value="1"/>
</dbReference>
<dbReference type="InterPro" id="IPR036390">
    <property type="entry name" value="WH_DNA-bd_sf"/>
</dbReference>
<evidence type="ECO:0000313" key="6">
    <source>
        <dbReference type="Proteomes" id="UP000001683"/>
    </source>
</evidence>
<dbReference type="GO" id="GO:0003677">
    <property type="term" value="F:DNA binding"/>
    <property type="evidence" value="ECO:0007669"/>
    <property type="project" value="UniProtKB-KW"/>
</dbReference>
<organism evidence="5 6">
    <name type="scientific">Natranaerobius thermophilus (strain ATCC BAA-1301 / DSM 18059 / JW/NM-WN-LF)</name>
    <dbReference type="NCBI Taxonomy" id="457570"/>
    <lineage>
        <taxon>Bacteria</taxon>
        <taxon>Bacillati</taxon>
        <taxon>Bacillota</taxon>
        <taxon>Clostridia</taxon>
        <taxon>Natranaerobiales</taxon>
        <taxon>Natranaerobiaceae</taxon>
        <taxon>Natranaerobius</taxon>
    </lineage>
</organism>
<dbReference type="PROSITE" id="PS50987">
    <property type="entry name" value="HTH_ARSR_2"/>
    <property type="match status" value="1"/>
</dbReference>
<dbReference type="PANTHER" id="PTHR33154">
    <property type="entry name" value="TRANSCRIPTIONAL REGULATOR, ARSR FAMILY"/>
    <property type="match status" value="1"/>
</dbReference>